<gene>
    <name evidence="9" type="ORF">ERICV_03744</name>
</gene>
<reference evidence="9 10" key="1">
    <citation type="journal article" date="2020" name="Int. J. Med. Microbiol.">
        <title>Discovery of Paenibacillus larvae ERIC V: Phenotypic and genomic comparison to genotypes ERIC I-IV reveal different inventories of virulence factors which correlate with epidemiological prevalences of American Foulbrood.</title>
        <authorList>
            <person name="Beims H."/>
            <person name="Bunk B."/>
            <person name="Erler S."/>
            <person name="Mohr K.I."/>
            <person name="Sproer C."/>
            <person name="Pradella S."/>
            <person name="Gunther G."/>
            <person name="Rohde M."/>
            <person name="von der Ohe W."/>
            <person name="Steinert M."/>
        </authorList>
    </citation>
    <scope>NUCLEOTIDE SEQUENCE [LARGE SCALE GENOMIC DNA]</scope>
    <source>
        <strain evidence="9">Eric_V</strain>
    </source>
</reference>
<evidence type="ECO:0000256" key="5">
    <source>
        <dbReference type="ARBA" id="ARBA00022989"/>
    </source>
</evidence>
<dbReference type="InterPro" id="IPR035906">
    <property type="entry name" value="MetI-like_sf"/>
</dbReference>
<keyword evidence="2 7" id="KW-0813">Transport</keyword>
<dbReference type="PROSITE" id="PS50928">
    <property type="entry name" value="ABC_TM1"/>
    <property type="match status" value="1"/>
</dbReference>
<dbReference type="Gene3D" id="1.10.3720.10">
    <property type="entry name" value="MetI-like"/>
    <property type="match status" value="1"/>
</dbReference>
<dbReference type="Pfam" id="PF00528">
    <property type="entry name" value="BPD_transp_1"/>
    <property type="match status" value="1"/>
</dbReference>
<evidence type="ECO:0000313" key="9">
    <source>
        <dbReference type="EMBL" id="QHZ52841.1"/>
    </source>
</evidence>
<comment type="subcellular location">
    <subcellularLocation>
        <location evidence="1 7">Cell membrane</location>
        <topology evidence="1 7">Multi-pass membrane protein</topology>
    </subcellularLocation>
</comment>
<feature type="transmembrane region" description="Helical" evidence="7">
    <location>
        <begin position="29"/>
        <end position="47"/>
    </location>
</feature>
<evidence type="ECO:0000313" key="10">
    <source>
        <dbReference type="Proteomes" id="UP000464330"/>
    </source>
</evidence>
<dbReference type="PANTHER" id="PTHR30193:SF37">
    <property type="entry name" value="INNER MEMBRANE ABC TRANSPORTER PERMEASE PROTEIN YCJO"/>
    <property type="match status" value="1"/>
</dbReference>
<feature type="transmembrane region" description="Helical" evidence="7">
    <location>
        <begin position="125"/>
        <end position="145"/>
    </location>
</feature>
<keyword evidence="3" id="KW-1003">Cell membrane</keyword>
<keyword evidence="5 7" id="KW-1133">Transmembrane helix</keyword>
<evidence type="ECO:0000256" key="6">
    <source>
        <dbReference type="ARBA" id="ARBA00023136"/>
    </source>
</evidence>
<evidence type="ECO:0000256" key="2">
    <source>
        <dbReference type="ARBA" id="ARBA00022448"/>
    </source>
</evidence>
<dbReference type="InterPro" id="IPR051393">
    <property type="entry name" value="ABC_transporter_permease"/>
</dbReference>
<evidence type="ECO:0000256" key="1">
    <source>
        <dbReference type="ARBA" id="ARBA00004651"/>
    </source>
</evidence>
<dbReference type="Proteomes" id="UP000464330">
    <property type="component" value="Chromosome"/>
</dbReference>
<keyword evidence="6 7" id="KW-0472">Membrane</keyword>
<dbReference type="GO" id="GO:0055085">
    <property type="term" value="P:transmembrane transport"/>
    <property type="evidence" value="ECO:0007669"/>
    <property type="project" value="InterPro"/>
</dbReference>
<dbReference type="PANTHER" id="PTHR30193">
    <property type="entry name" value="ABC TRANSPORTER PERMEASE PROTEIN"/>
    <property type="match status" value="1"/>
</dbReference>
<accession>A0A6C0QWD7</accession>
<evidence type="ECO:0000256" key="4">
    <source>
        <dbReference type="ARBA" id="ARBA00022692"/>
    </source>
</evidence>
<evidence type="ECO:0000256" key="3">
    <source>
        <dbReference type="ARBA" id="ARBA00022475"/>
    </source>
</evidence>
<organism evidence="9 10">
    <name type="scientific">Paenibacillus larvae subsp. larvae</name>
    <dbReference type="NCBI Taxonomy" id="147375"/>
    <lineage>
        <taxon>Bacteria</taxon>
        <taxon>Bacillati</taxon>
        <taxon>Bacillota</taxon>
        <taxon>Bacilli</taxon>
        <taxon>Bacillales</taxon>
        <taxon>Paenibacillaceae</taxon>
        <taxon>Paenibacillus</taxon>
    </lineage>
</organism>
<protein>
    <submittedName>
        <fullName evidence="9">ABC transporter, permease protein</fullName>
    </submittedName>
</protein>
<dbReference type="InterPro" id="IPR000515">
    <property type="entry name" value="MetI-like"/>
</dbReference>
<dbReference type="AlphaFoldDB" id="A0A6C0QWD7"/>
<dbReference type="CDD" id="cd06261">
    <property type="entry name" value="TM_PBP2"/>
    <property type="match status" value="1"/>
</dbReference>
<proteinExistence type="inferred from homology"/>
<keyword evidence="4 7" id="KW-0812">Transmembrane</keyword>
<dbReference type="GO" id="GO:0005886">
    <property type="term" value="C:plasma membrane"/>
    <property type="evidence" value="ECO:0007669"/>
    <property type="project" value="UniProtKB-SubCell"/>
</dbReference>
<evidence type="ECO:0000256" key="7">
    <source>
        <dbReference type="RuleBase" id="RU363032"/>
    </source>
</evidence>
<evidence type="ECO:0000259" key="8">
    <source>
        <dbReference type="PROSITE" id="PS50928"/>
    </source>
</evidence>
<name>A0A6C0QWD7_9BACL</name>
<comment type="similarity">
    <text evidence="7">Belongs to the binding-protein-dependent transport system permease family.</text>
</comment>
<feature type="domain" description="ABC transmembrane type-1" evidence="8">
    <location>
        <begin position="1"/>
        <end position="146"/>
    </location>
</feature>
<dbReference type="EMBL" id="CP019717">
    <property type="protein sequence ID" value="QHZ52841.1"/>
    <property type="molecule type" value="Genomic_DNA"/>
</dbReference>
<dbReference type="SUPFAM" id="SSF161098">
    <property type="entry name" value="MetI-like"/>
    <property type="match status" value="1"/>
</dbReference>
<feature type="transmembrane region" description="Helical" evidence="7">
    <location>
        <begin position="67"/>
        <end position="90"/>
    </location>
</feature>
<sequence>MIGLGLDDWILPWLADERTAMLSILSTNAWQWTGFYIVLVLAAIFSIPRDVYEAADIDGATGFQKALFITVPLIRPILTVVILLSIVGAMKALDIVMVMTNGGPAGMTDVMATYMYRVGFKNNEYGYANTIGLLIFIFTLVITLINHFISKKLGEVEN</sequence>